<dbReference type="PROSITE" id="PS50082">
    <property type="entry name" value="WD_REPEATS_2"/>
    <property type="match status" value="4"/>
</dbReference>
<evidence type="ECO:0000256" key="4">
    <source>
        <dbReference type="SAM" id="MobiDB-lite"/>
    </source>
</evidence>
<dbReference type="AlphaFoldDB" id="A0A7M5V2X8"/>
<dbReference type="RefSeq" id="XP_066913606.1">
    <property type="nucleotide sequence ID" value="XM_067057505.1"/>
</dbReference>
<dbReference type="OrthoDB" id="26681at2759"/>
<dbReference type="Pfam" id="PF02138">
    <property type="entry name" value="Beach"/>
    <property type="match status" value="1"/>
</dbReference>
<evidence type="ECO:0000256" key="1">
    <source>
        <dbReference type="ARBA" id="ARBA00022574"/>
    </source>
</evidence>
<accession>A0A7M5V2X8</accession>
<feature type="compositionally biased region" description="Polar residues" evidence="4">
    <location>
        <begin position="591"/>
        <end position="603"/>
    </location>
</feature>
<sequence>MDKIRSNKYFWEKDLEEKYRLNLERFSLLVLEPGETYFEDFSVFYSSTSNKKKQKGRLKICSKSLLFDPLDSEFPLIKLLYKDFVQLIRAPASLLKKDERSDEMFIVETKQFVCMKEGNTIAPYQNFKEKQKHYFNLNFVSLNEVLPRIEQLYRASTLGYNENSEMINTIIQAKQYNLKFDTSWLEDLYEGIVTETTASKIQPLVCNPGRILLTSLRLYFQPFNNIEANPVLKWKLSDIRHVVKRRYLLRHVGLELIMPDSKKDAYFIFQTKDERDDMYHNIIQQNGLQTEFEEQDHMTMKWQNGNLSNYDYLIYLNSKADRSFNDLTQYPVFPWIIQDYSSNSLDLQNPDTFRDLTKPIGALDENRLNQLKSRCETMAEPKFLYGSHYSSPGFVLFYLVRVAPEYMLCLQNGKFDHPDRLFNSMSSTWKNCCVGYSDFKELIPEFYDSDGAFLENLNQLKLGIKHDGSQVNDVILPPWANDSKDFIKKCREALECDYVSERIHHWIDLVFGYKQTGDEAWKADNVFYYLTYEGAVDLDNLNSVEDKLCYEAQIMEFGQTPKQLFKKPHPKRTKNDVDSQPVHQFSIDSLSLSEEVPSNSNQSGEEKFKQAPEIEIPTVELNEIISPVKIETTNEPSNLKWVEKIGLSYAHKLHKGAIYDIGITRDGKFVYSVSLDMQLKMFSLEEKKQIRSMGLSNMSLACCLLLDDEKHILIGSWDNNIYTYSIDFARAINSTQAHHDAVTKLRHTKDYVISSSWDSTVKVWKFSADSSSKFEFFDELDHDTEVMCCDVHTDVNNGTAHLVTGTKDGTIFIWDLSTFSLQSQLQLHTDEVTGVLYSKDGSRILTCSTDQYIKVIDISTEVEVFSKEMNDPIKCSCWDGQIVILGMNNGDVIILDLINPSNYNKLKSHKGAVHSLAVCQKGKFLVSGGEDGYLAVWR</sequence>
<feature type="repeat" description="WD" evidence="3">
    <location>
        <begin position="825"/>
        <end position="866"/>
    </location>
</feature>
<dbReference type="PROSITE" id="PS51783">
    <property type="entry name" value="PH_BEACH"/>
    <property type="match status" value="1"/>
</dbReference>
<dbReference type="InterPro" id="IPR001680">
    <property type="entry name" value="WD40_rpt"/>
</dbReference>
<dbReference type="Pfam" id="PF14844">
    <property type="entry name" value="PH_BEACH"/>
    <property type="match status" value="1"/>
</dbReference>
<keyword evidence="2" id="KW-0677">Repeat</keyword>
<dbReference type="InterPro" id="IPR000409">
    <property type="entry name" value="BEACH_dom"/>
</dbReference>
<dbReference type="Gene3D" id="2.130.10.10">
    <property type="entry name" value="YVTN repeat-like/Quinoprotein amine dehydrogenase"/>
    <property type="match status" value="2"/>
</dbReference>
<dbReference type="PROSITE" id="PS50197">
    <property type="entry name" value="BEACH"/>
    <property type="match status" value="1"/>
</dbReference>
<dbReference type="InterPro" id="IPR011993">
    <property type="entry name" value="PH-like_dom_sf"/>
</dbReference>
<dbReference type="EnsemblMetazoa" id="CLYHEMT006649.1">
    <property type="protein sequence ID" value="CLYHEMP006649.1"/>
    <property type="gene ID" value="CLYHEMG006649"/>
</dbReference>
<dbReference type="CDD" id="cd00200">
    <property type="entry name" value="WD40"/>
    <property type="match status" value="1"/>
</dbReference>
<dbReference type="InterPro" id="IPR015943">
    <property type="entry name" value="WD40/YVTN_repeat-like_dom_sf"/>
</dbReference>
<dbReference type="GeneID" id="136800894"/>
<name>A0A7M5V2X8_9CNID</name>
<organism evidence="7 8">
    <name type="scientific">Clytia hemisphaerica</name>
    <dbReference type="NCBI Taxonomy" id="252671"/>
    <lineage>
        <taxon>Eukaryota</taxon>
        <taxon>Metazoa</taxon>
        <taxon>Cnidaria</taxon>
        <taxon>Hydrozoa</taxon>
        <taxon>Hydroidolina</taxon>
        <taxon>Leptothecata</taxon>
        <taxon>Obeliida</taxon>
        <taxon>Clytiidae</taxon>
        <taxon>Clytia</taxon>
    </lineage>
</organism>
<evidence type="ECO:0000259" key="6">
    <source>
        <dbReference type="PROSITE" id="PS51783"/>
    </source>
</evidence>
<feature type="domain" description="BEACH-type PH" evidence="6">
    <location>
        <begin position="187"/>
        <end position="283"/>
    </location>
</feature>
<dbReference type="InterPro" id="IPR036372">
    <property type="entry name" value="BEACH_dom_sf"/>
</dbReference>
<evidence type="ECO:0000313" key="7">
    <source>
        <dbReference type="EnsemblMetazoa" id="CLYHEMP006649.1"/>
    </source>
</evidence>
<evidence type="ECO:0000256" key="2">
    <source>
        <dbReference type="ARBA" id="ARBA00022737"/>
    </source>
</evidence>
<dbReference type="InterPro" id="IPR020472">
    <property type="entry name" value="WD40_PAC1"/>
</dbReference>
<protein>
    <recommendedName>
        <fullName evidence="9">Neutral sphingomyelinase</fullName>
    </recommendedName>
</protein>
<dbReference type="InterPro" id="IPR057496">
    <property type="entry name" value="FAN-like_PH"/>
</dbReference>
<dbReference type="PROSITE" id="PS00678">
    <property type="entry name" value="WD_REPEATS_1"/>
    <property type="match status" value="1"/>
</dbReference>
<dbReference type="SUPFAM" id="SSF50729">
    <property type="entry name" value="PH domain-like"/>
    <property type="match status" value="1"/>
</dbReference>
<dbReference type="CDD" id="cd06071">
    <property type="entry name" value="Beach"/>
    <property type="match status" value="1"/>
</dbReference>
<evidence type="ECO:0000256" key="3">
    <source>
        <dbReference type="PROSITE-ProRule" id="PRU00221"/>
    </source>
</evidence>
<dbReference type="PROSITE" id="PS50294">
    <property type="entry name" value="WD_REPEATS_REGION"/>
    <property type="match status" value="1"/>
</dbReference>
<feature type="repeat" description="WD" evidence="3">
    <location>
        <begin position="735"/>
        <end position="774"/>
    </location>
</feature>
<feature type="repeat" description="WD" evidence="3">
    <location>
        <begin position="802"/>
        <end position="824"/>
    </location>
</feature>
<dbReference type="InterPro" id="IPR050865">
    <property type="entry name" value="BEACH_Domain"/>
</dbReference>
<dbReference type="PANTHER" id="PTHR13743:SF123">
    <property type="entry name" value="PROTEIN FAN"/>
    <property type="match status" value="1"/>
</dbReference>
<dbReference type="PRINTS" id="PR00320">
    <property type="entry name" value="GPROTEINBRPT"/>
</dbReference>
<dbReference type="Gene3D" id="1.10.1540.10">
    <property type="entry name" value="BEACH domain"/>
    <property type="match status" value="1"/>
</dbReference>
<keyword evidence="1 3" id="KW-0853">WD repeat</keyword>
<dbReference type="SMART" id="SM01026">
    <property type="entry name" value="Beach"/>
    <property type="match status" value="1"/>
</dbReference>
<dbReference type="Gene3D" id="2.30.29.30">
    <property type="entry name" value="Pleckstrin-homology domain (PH domain)/Phosphotyrosine-binding domain (PTB)"/>
    <property type="match status" value="1"/>
</dbReference>
<feature type="region of interest" description="Disordered" evidence="4">
    <location>
        <begin position="591"/>
        <end position="612"/>
    </location>
</feature>
<dbReference type="Pfam" id="PF00400">
    <property type="entry name" value="WD40"/>
    <property type="match status" value="4"/>
</dbReference>
<evidence type="ECO:0000259" key="5">
    <source>
        <dbReference type="PROSITE" id="PS50197"/>
    </source>
</evidence>
<evidence type="ECO:0008006" key="9">
    <source>
        <dbReference type="Google" id="ProtNLM"/>
    </source>
</evidence>
<keyword evidence="8" id="KW-1185">Reference proteome</keyword>
<dbReference type="FunFam" id="1.10.1540.10:FF:000001">
    <property type="entry name" value="neurobeachin isoform X1"/>
    <property type="match status" value="1"/>
</dbReference>
<dbReference type="InterPro" id="IPR023362">
    <property type="entry name" value="PH-BEACH_dom"/>
</dbReference>
<dbReference type="Pfam" id="PF25400">
    <property type="entry name" value="PH_FAN"/>
    <property type="match status" value="1"/>
</dbReference>
<dbReference type="PANTHER" id="PTHR13743">
    <property type="entry name" value="BEIGE/BEACH-RELATED"/>
    <property type="match status" value="1"/>
</dbReference>
<dbReference type="SMART" id="SM00320">
    <property type="entry name" value="WD40"/>
    <property type="match status" value="6"/>
</dbReference>
<dbReference type="InterPro" id="IPR036322">
    <property type="entry name" value="WD40_repeat_dom_sf"/>
</dbReference>
<dbReference type="SUPFAM" id="SSF81837">
    <property type="entry name" value="BEACH domain"/>
    <property type="match status" value="1"/>
</dbReference>
<dbReference type="SUPFAM" id="SSF50978">
    <property type="entry name" value="WD40 repeat-like"/>
    <property type="match status" value="1"/>
</dbReference>
<reference evidence="7" key="1">
    <citation type="submission" date="2021-01" db="UniProtKB">
        <authorList>
            <consortium name="EnsemblMetazoa"/>
        </authorList>
    </citation>
    <scope>IDENTIFICATION</scope>
</reference>
<dbReference type="Proteomes" id="UP000594262">
    <property type="component" value="Unplaced"/>
</dbReference>
<feature type="repeat" description="WD" evidence="3">
    <location>
        <begin position="906"/>
        <end position="938"/>
    </location>
</feature>
<dbReference type="CDD" id="cd01201">
    <property type="entry name" value="PH_BEACH"/>
    <property type="match status" value="1"/>
</dbReference>
<evidence type="ECO:0000313" key="8">
    <source>
        <dbReference type="Proteomes" id="UP000594262"/>
    </source>
</evidence>
<feature type="domain" description="BEACH" evidence="5">
    <location>
        <begin position="287"/>
        <end position="572"/>
    </location>
</feature>
<dbReference type="InterPro" id="IPR019775">
    <property type="entry name" value="WD40_repeat_CS"/>
</dbReference>
<proteinExistence type="predicted"/>